<protein>
    <submittedName>
        <fullName evidence="2">Uncharacterized protein</fullName>
    </submittedName>
</protein>
<keyword evidence="1" id="KW-1133">Transmembrane helix</keyword>
<sequence>MHPNWISVANDAETLNDFIAYTILSESLHNLTTPEEIFFKEKYVYLGSSSFRYERGNHQIIMLSKRSCSFISCYGIQHEMSYELFVKPFQKTTWIALGFSIFAFAGMIRFSKWHNVKDEISAPSNLDIILISLSILLEISLPSRVISEVIPGKLSPIFWLWVISSVAITGMYKDCFTADIIQPYTRTPSWSNVYDLEGLGFRFLLPLKRFQEFDQLFSNGIPVDSILATEFAAELSKAASYKGKSKRQLGYRRVAKHLMEGNNGSIWQGLHYKWPFDLYTNLSRCSQKFAYVDYTENIVDILPFLNDNDDGIVFLKGADDGFLATHFGFRVDSTHRKNFVYGRLKGLISSGIYHWWEKWFKKTRPKKIFPYYANWTKPVLSELDRRDFRTKFVTICQIWGYCCIACSFVYIFEIVQSFIQNM</sequence>
<accession>A0A226DXY7</accession>
<evidence type="ECO:0000313" key="2">
    <source>
        <dbReference type="EMBL" id="OXA49898.1"/>
    </source>
</evidence>
<dbReference type="AlphaFoldDB" id="A0A226DXY7"/>
<evidence type="ECO:0000313" key="3">
    <source>
        <dbReference type="Proteomes" id="UP000198287"/>
    </source>
</evidence>
<proteinExistence type="predicted"/>
<comment type="caution">
    <text evidence="2">The sequence shown here is derived from an EMBL/GenBank/DDBJ whole genome shotgun (WGS) entry which is preliminary data.</text>
</comment>
<keyword evidence="3" id="KW-1185">Reference proteome</keyword>
<organism evidence="2 3">
    <name type="scientific">Folsomia candida</name>
    <name type="common">Springtail</name>
    <dbReference type="NCBI Taxonomy" id="158441"/>
    <lineage>
        <taxon>Eukaryota</taxon>
        <taxon>Metazoa</taxon>
        <taxon>Ecdysozoa</taxon>
        <taxon>Arthropoda</taxon>
        <taxon>Hexapoda</taxon>
        <taxon>Collembola</taxon>
        <taxon>Entomobryomorpha</taxon>
        <taxon>Isotomoidea</taxon>
        <taxon>Isotomidae</taxon>
        <taxon>Proisotominae</taxon>
        <taxon>Folsomia</taxon>
    </lineage>
</organism>
<keyword evidence="1" id="KW-0472">Membrane</keyword>
<evidence type="ECO:0000256" key="1">
    <source>
        <dbReference type="SAM" id="Phobius"/>
    </source>
</evidence>
<feature type="transmembrane region" description="Helical" evidence="1">
    <location>
        <begin position="92"/>
        <end position="110"/>
    </location>
</feature>
<gene>
    <name evidence="2" type="ORF">Fcan01_15890</name>
</gene>
<keyword evidence="1" id="KW-0812">Transmembrane</keyword>
<dbReference type="Proteomes" id="UP000198287">
    <property type="component" value="Unassembled WGS sequence"/>
</dbReference>
<reference evidence="2 3" key="1">
    <citation type="submission" date="2015-12" db="EMBL/GenBank/DDBJ databases">
        <title>The genome of Folsomia candida.</title>
        <authorList>
            <person name="Faddeeva A."/>
            <person name="Derks M.F."/>
            <person name="Anvar Y."/>
            <person name="Smit S."/>
            <person name="Van Straalen N."/>
            <person name="Roelofs D."/>
        </authorList>
    </citation>
    <scope>NUCLEOTIDE SEQUENCE [LARGE SCALE GENOMIC DNA]</scope>
    <source>
        <strain evidence="2 3">VU population</strain>
        <tissue evidence="2">Whole body</tissue>
    </source>
</reference>
<feature type="transmembrane region" description="Helical" evidence="1">
    <location>
        <begin position="398"/>
        <end position="419"/>
    </location>
</feature>
<dbReference type="EMBL" id="LNIX01000010">
    <property type="protein sequence ID" value="OXA49898.1"/>
    <property type="molecule type" value="Genomic_DNA"/>
</dbReference>
<name>A0A226DXY7_FOLCA</name>